<evidence type="ECO:0000256" key="5">
    <source>
        <dbReference type="SAM" id="MobiDB-lite"/>
    </source>
</evidence>
<keyword evidence="1" id="KW-0479">Metal-binding</keyword>
<evidence type="ECO:0000313" key="7">
    <source>
        <dbReference type="EMBL" id="MBR7828586.1"/>
    </source>
</evidence>
<evidence type="ECO:0000256" key="1">
    <source>
        <dbReference type="ARBA" id="ARBA00022723"/>
    </source>
</evidence>
<dbReference type="RefSeq" id="WP_212519718.1">
    <property type="nucleotide sequence ID" value="NZ_JAGSOH010000060.1"/>
</dbReference>
<dbReference type="SUPFAM" id="SSF109635">
    <property type="entry name" value="DnaK suppressor protein DksA, alpha-hairpin domain"/>
    <property type="match status" value="1"/>
</dbReference>
<feature type="compositionally biased region" description="Low complexity" evidence="5">
    <location>
        <begin position="1"/>
        <end position="49"/>
    </location>
</feature>
<dbReference type="GO" id="GO:0008270">
    <property type="term" value="F:zinc ion binding"/>
    <property type="evidence" value="ECO:0007669"/>
    <property type="project" value="UniProtKB-KW"/>
</dbReference>
<reference evidence="7" key="1">
    <citation type="submission" date="2021-04" db="EMBL/GenBank/DDBJ databases">
        <title>Genome based classification of Actinospica acidithermotolerans sp. nov., an actinobacterium isolated from an Indonesian hot spring.</title>
        <authorList>
            <person name="Kusuma A.B."/>
            <person name="Putra K.E."/>
            <person name="Nafisah S."/>
            <person name="Loh J."/>
            <person name="Nouioui I."/>
            <person name="Goodfellow M."/>
        </authorList>
    </citation>
    <scope>NUCLEOTIDE SEQUENCE</scope>
    <source>
        <strain evidence="7">MGRD01-02</strain>
    </source>
</reference>
<protein>
    <submittedName>
        <fullName evidence="7">TraR/DksA family transcriptional regulator</fullName>
    </submittedName>
</protein>
<sequence length="186" mass="19709">MSTTARTTATPAASSPAAKTAKKAPAAKPAARPATKAPAARAPRTPARTVKPRADLESLPVRPGEDPWTAEEIAEVEGDLRAEVDRLRADVASADQALGDLLRDAGTGAGDDQADTSSKNFEREHEMSIVNNARDMLVQSERALARIAAGTYGVCESCGEGVGKARLQVFPRATLCKDCKEKQERR</sequence>
<keyword evidence="8" id="KW-1185">Reference proteome</keyword>
<evidence type="ECO:0000313" key="8">
    <source>
        <dbReference type="Proteomes" id="UP000676325"/>
    </source>
</evidence>
<feature type="region of interest" description="Disordered" evidence="5">
    <location>
        <begin position="103"/>
        <end position="124"/>
    </location>
</feature>
<dbReference type="Pfam" id="PF01258">
    <property type="entry name" value="zf-dskA_traR"/>
    <property type="match status" value="1"/>
</dbReference>
<accession>A0A941EBN9</accession>
<dbReference type="Proteomes" id="UP000676325">
    <property type="component" value="Unassembled WGS sequence"/>
</dbReference>
<evidence type="ECO:0000259" key="6">
    <source>
        <dbReference type="Pfam" id="PF01258"/>
    </source>
</evidence>
<proteinExistence type="predicted"/>
<dbReference type="SUPFAM" id="SSF57716">
    <property type="entry name" value="Glucocorticoid receptor-like (DNA-binding domain)"/>
    <property type="match status" value="1"/>
</dbReference>
<evidence type="ECO:0000256" key="3">
    <source>
        <dbReference type="ARBA" id="ARBA00022833"/>
    </source>
</evidence>
<gene>
    <name evidence="7" type="ORF">KDK95_19905</name>
</gene>
<dbReference type="AlphaFoldDB" id="A0A941EBN9"/>
<evidence type="ECO:0000256" key="2">
    <source>
        <dbReference type="ARBA" id="ARBA00022771"/>
    </source>
</evidence>
<keyword evidence="2" id="KW-0863">Zinc-finger</keyword>
<name>A0A941EBN9_9ACTN</name>
<organism evidence="7 8">
    <name type="scientific">Actinospica acidithermotolerans</name>
    <dbReference type="NCBI Taxonomy" id="2828514"/>
    <lineage>
        <taxon>Bacteria</taxon>
        <taxon>Bacillati</taxon>
        <taxon>Actinomycetota</taxon>
        <taxon>Actinomycetes</taxon>
        <taxon>Catenulisporales</taxon>
        <taxon>Actinospicaceae</taxon>
        <taxon>Actinospica</taxon>
    </lineage>
</organism>
<feature type="zinc finger region" description="dksA C4-type" evidence="4">
    <location>
        <begin position="155"/>
        <end position="179"/>
    </location>
</feature>
<keyword evidence="3" id="KW-0862">Zinc</keyword>
<feature type="region of interest" description="Disordered" evidence="5">
    <location>
        <begin position="1"/>
        <end position="70"/>
    </location>
</feature>
<dbReference type="EMBL" id="JAGSOH010000060">
    <property type="protein sequence ID" value="MBR7828586.1"/>
    <property type="molecule type" value="Genomic_DNA"/>
</dbReference>
<dbReference type="InterPro" id="IPR037187">
    <property type="entry name" value="DnaK_N"/>
</dbReference>
<dbReference type="PANTHER" id="PTHR33823">
    <property type="entry name" value="RNA POLYMERASE-BINDING TRANSCRIPTION FACTOR DKSA-RELATED"/>
    <property type="match status" value="1"/>
</dbReference>
<dbReference type="Gene3D" id="1.20.120.910">
    <property type="entry name" value="DksA, coiled-coil domain"/>
    <property type="match status" value="1"/>
</dbReference>
<dbReference type="PROSITE" id="PS51128">
    <property type="entry name" value="ZF_DKSA_2"/>
    <property type="match status" value="1"/>
</dbReference>
<evidence type="ECO:0000256" key="4">
    <source>
        <dbReference type="PROSITE-ProRule" id="PRU00510"/>
    </source>
</evidence>
<feature type="domain" description="Zinc finger DksA/TraR C4-type" evidence="6">
    <location>
        <begin position="150"/>
        <end position="185"/>
    </location>
</feature>
<dbReference type="PANTHER" id="PTHR33823:SF2">
    <property type="entry name" value="RNA POLYMERASE-BINDING TRANSCRIPTION FACTOR DKSA"/>
    <property type="match status" value="1"/>
</dbReference>
<comment type="caution">
    <text evidence="7">The sequence shown here is derived from an EMBL/GenBank/DDBJ whole genome shotgun (WGS) entry which is preliminary data.</text>
</comment>
<dbReference type="InterPro" id="IPR000962">
    <property type="entry name" value="Znf_DskA_TraR"/>
</dbReference>